<dbReference type="InterPro" id="IPR011604">
    <property type="entry name" value="PDDEXK-like_dom_sf"/>
</dbReference>
<dbReference type="Gene3D" id="3.90.320.10">
    <property type="match status" value="1"/>
</dbReference>
<organism evidence="2 3">
    <name type="scientific">Actibacterium mucosum KCTC 23349</name>
    <dbReference type="NCBI Taxonomy" id="1454373"/>
    <lineage>
        <taxon>Bacteria</taxon>
        <taxon>Pseudomonadati</taxon>
        <taxon>Pseudomonadota</taxon>
        <taxon>Alphaproteobacteria</taxon>
        <taxon>Rhodobacterales</taxon>
        <taxon>Roseobacteraceae</taxon>
        <taxon>Actibacterium</taxon>
    </lineage>
</organism>
<evidence type="ECO:0000259" key="1">
    <source>
        <dbReference type="Pfam" id="PF12705"/>
    </source>
</evidence>
<dbReference type="OrthoDB" id="9780606at2"/>
<protein>
    <recommendedName>
        <fullName evidence="1">PD-(D/E)XK endonuclease-like domain-containing protein</fullName>
    </recommendedName>
</protein>
<proteinExistence type="predicted"/>
<dbReference type="STRING" id="1454373.ACMU_01660"/>
<dbReference type="EMBL" id="JFKE01000001">
    <property type="protein sequence ID" value="KAJ57226.1"/>
    <property type="molecule type" value="Genomic_DNA"/>
</dbReference>
<dbReference type="Proteomes" id="UP000026249">
    <property type="component" value="Unassembled WGS sequence"/>
</dbReference>
<dbReference type="InterPro" id="IPR038726">
    <property type="entry name" value="PDDEXK_AddAB-type"/>
</dbReference>
<keyword evidence="3" id="KW-1185">Reference proteome</keyword>
<dbReference type="Pfam" id="PF12705">
    <property type="entry name" value="PDDEXK_1"/>
    <property type="match status" value="1"/>
</dbReference>
<gene>
    <name evidence="2" type="ORF">ACMU_01660</name>
</gene>
<feature type="domain" description="PD-(D/E)XK endonuclease-like" evidence="1">
    <location>
        <begin position="706"/>
        <end position="925"/>
    </location>
</feature>
<reference evidence="2 3" key="1">
    <citation type="submission" date="2014-03" db="EMBL/GenBank/DDBJ databases">
        <title>Draft Genome Sequence of Actibacterium mucosum KCTC 23349, a Marine Alphaproteobacterium with Complex Ionic Requirements Isolated from Mediterranean Seawater at Malvarrosa Beach, Valencia, Spain.</title>
        <authorList>
            <person name="Arahal D.R."/>
            <person name="Shao Z."/>
            <person name="Lai Q."/>
            <person name="Pujalte M.J."/>
        </authorList>
    </citation>
    <scope>NUCLEOTIDE SEQUENCE [LARGE SCALE GENOMIC DNA]</scope>
    <source>
        <strain evidence="2 3">KCTC 23349</strain>
    </source>
</reference>
<comment type="caution">
    <text evidence="2">The sequence shown here is derived from an EMBL/GenBank/DDBJ whole genome shotgun (WGS) entry which is preliminary data.</text>
</comment>
<accession>A0A037ZL97</accession>
<name>A0A037ZL97_9RHOB</name>
<dbReference type="AlphaFoldDB" id="A0A037ZL97"/>
<dbReference type="InterPro" id="IPR027417">
    <property type="entry name" value="P-loop_NTPase"/>
</dbReference>
<evidence type="ECO:0000313" key="2">
    <source>
        <dbReference type="EMBL" id="KAJ57226.1"/>
    </source>
</evidence>
<sequence>MFDNPGPRLFALPPGADFAREVLEGLRARVSGPEAMADVQIFVNTRRMQRRFQTLLAEGQAGLLPRIGVLDDVLTPRDMIGLPTELPPLHQKMTMARLVSSLLDHQPDLAPRSAVFDLADSLSSLLDEMQSEGVPPTALQQLDVGHLSEHWQTAQSFLQIATQIADQDNATPALRMRMGAKQLIARWADTPPRHPIIVAGSTGSRGTTAMLMEAVAKLPQGAVILPGFDFEQPDVWPALDNPQTGEDHPQFRFRSLMSRLDVQPQDIVHWTGAADPVRDRNRVLSMALRPAPITDQWLREGNQLPDLPGAMADVTLIEAASPRDEALAIALRLRQAIEEGKTAALITPDRVLTRQVTAALDRWGIEPDDSAGDPLHLTPPGRLLLQLAGLLVNGVAPDTLLALLKHPLVATSGDKRGPHLLHTRELELWLRRHGPAHLLAGTIRQWAETAGESSKEWAIWLEQCLFAHEKPTQNPLTEMLTQLSQSAELLCAGPDQPDSGALWDKTAGQTAQDVMQRLQDAAPIAEQVSGAEFLSLLRSVLSSEAALDPVLPHAGVMIWGTLEARVLGADLTILAGLNEGSWPGTPNPDPWLNREMRHRVGLLLPERRVGLAAHDFQQAAAAPTVVLSRAVRDAEAETVPSRWINRLCNLLNGLPERNGPDALKQMRQRGQALCNMAALLDVPTETIQPAVRVAPAPPVSSRPKKLSVTRIRTLIRDPYAIYAERILRLRPLDPLRAEPDAPLRGTVLHEVFEAFLKNHPDGSADDLMATAQRVLADQVPWPGTRHLWLGRLGRVADWFLENETRRRTEGRVIALETSGQITLPNGFDLTATADRIDADLGGALRIYDYKTGTPPTEKQIKSFDKQLLLEAVIAEAGGFADVARQKVRDVTYIGLGNSPKEVTNALENELVARTRAGLVDLIDRYALRAQGYAPRRAMAEQNAVSDYDHLSRYGEWALSDEAQHIEVGDEA</sequence>
<evidence type="ECO:0000313" key="3">
    <source>
        <dbReference type="Proteomes" id="UP000026249"/>
    </source>
</evidence>
<dbReference type="InterPro" id="IPR014153">
    <property type="entry name" value="Ds_break_AddB"/>
</dbReference>
<dbReference type="SUPFAM" id="SSF52540">
    <property type="entry name" value="P-loop containing nucleoside triphosphate hydrolases"/>
    <property type="match status" value="1"/>
</dbReference>
<dbReference type="RefSeq" id="WP_035255495.1">
    <property type="nucleotide sequence ID" value="NZ_JFKE01000001.1"/>
</dbReference>
<dbReference type="NCBIfam" id="TIGR02786">
    <property type="entry name" value="addB_alphas"/>
    <property type="match status" value="1"/>
</dbReference>